<dbReference type="InterPro" id="IPR015797">
    <property type="entry name" value="NUDIX_hydrolase-like_dom_sf"/>
</dbReference>
<dbReference type="Gene3D" id="3.90.79.10">
    <property type="entry name" value="Nucleoside Triphosphate Pyrophosphohydrolase"/>
    <property type="match status" value="1"/>
</dbReference>
<dbReference type="GO" id="GO:0000701">
    <property type="term" value="F:purine-specific mismatch base pair DNA N-glycosylase activity"/>
    <property type="evidence" value="ECO:0007669"/>
    <property type="project" value="UniProtKB-EC"/>
</dbReference>
<evidence type="ECO:0000259" key="15">
    <source>
        <dbReference type="SMART" id="SM00478"/>
    </source>
</evidence>
<keyword evidence="9" id="KW-0378">Hydrolase</keyword>
<evidence type="ECO:0000256" key="4">
    <source>
        <dbReference type="ARBA" id="ARBA00012045"/>
    </source>
</evidence>
<evidence type="ECO:0000256" key="2">
    <source>
        <dbReference type="ARBA" id="ARBA00002933"/>
    </source>
</evidence>
<evidence type="ECO:0000256" key="1">
    <source>
        <dbReference type="ARBA" id="ARBA00000843"/>
    </source>
</evidence>
<evidence type="ECO:0000256" key="8">
    <source>
        <dbReference type="ARBA" id="ARBA00022763"/>
    </source>
</evidence>
<dbReference type="GO" id="GO:0046872">
    <property type="term" value="F:metal ion binding"/>
    <property type="evidence" value="ECO:0007669"/>
    <property type="project" value="UniProtKB-UniRule"/>
</dbReference>
<keyword evidence="17" id="KW-1185">Reference proteome</keyword>
<sequence>MSNIEDYMKDWTDGRIEAFRRTLLDWYDSQSHTHQLPWRAHLDPYYIWVSEIMLQQTQVQTVISYFNRFIDTLPTIKDLANADEETLLSLWQGLGYYSRVRNMHKAAQQIMKDYDGQMPSTYQELVKLPGIGPYTAGAIASIAFGESEPAIDGNLMRVTARMFEIDEDITKAKTKRLFYDILKRLIDPKRPGDFNQAMMDLGRTIMTPANLTPELSPIKEFDQSYQNGTAHLYPVKKKKTKATTHHYIAYVITNSKGQWLMTKHDEGQLLTGLWHFPLVEQQLQMQDATSTELIEPLQETLKDAVEEVDATYQLGTHQMSLFPTNLEAMFPTIKHVFSHRIWYVRLVPIQVQDLTLTETDYQWVDRETIEQYPYSTLQDKLFKAVEGL</sequence>
<dbReference type="PROSITE" id="PS01155">
    <property type="entry name" value="ENDONUCLEASE_III_2"/>
    <property type="match status" value="1"/>
</dbReference>
<dbReference type="CDD" id="cd00056">
    <property type="entry name" value="ENDO3c"/>
    <property type="match status" value="1"/>
</dbReference>
<dbReference type="GO" id="GO:0051539">
    <property type="term" value="F:4 iron, 4 sulfur cluster binding"/>
    <property type="evidence" value="ECO:0007669"/>
    <property type="project" value="UniProtKB-UniRule"/>
</dbReference>
<dbReference type="STRING" id="84521.SAMN04487994_10375"/>
<dbReference type="InterPro" id="IPR044298">
    <property type="entry name" value="MIG/MutY"/>
</dbReference>
<proteinExistence type="inferred from homology"/>
<keyword evidence="8 14" id="KW-0227">DNA damage</keyword>
<dbReference type="SUPFAM" id="SSF48150">
    <property type="entry name" value="DNA-glycosylase"/>
    <property type="match status" value="1"/>
</dbReference>
<dbReference type="InterPro" id="IPR011257">
    <property type="entry name" value="DNA_glycosylase"/>
</dbReference>
<accession>A0A2N6SP37</accession>
<evidence type="ECO:0000313" key="16">
    <source>
        <dbReference type="EMBL" id="PMC58838.1"/>
    </source>
</evidence>
<dbReference type="InterPro" id="IPR000445">
    <property type="entry name" value="HhH_motif"/>
</dbReference>
<protein>
    <recommendedName>
        <fullName evidence="5 14">Adenine DNA glycosylase</fullName>
        <ecNumber evidence="4 14">3.2.2.31</ecNumber>
    </recommendedName>
</protein>
<keyword evidence="13 14" id="KW-0326">Glycosidase</keyword>
<dbReference type="InterPro" id="IPR004036">
    <property type="entry name" value="Endonuclease-III-like_CS2"/>
</dbReference>
<evidence type="ECO:0000256" key="3">
    <source>
        <dbReference type="ARBA" id="ARBA00008343"/>
    </source>
</evidence>
<dbReference type="OrthoDB" id="9802365at2"/>
<dbReference type="GO" id="GO:0006284">
    <property type="term" value="P:base-excision repair"/>
    <property type="evidence" value="ECO:0007669"/>
    <property type="project" value="UniProtKB-UniRule"/>
</dbReference>
<comment type="function">
    <text evidence="2">Adenine glycosylase active on G-A mispairs. MutY also corrects error-prone DNA synthesis past GO lesions which are due to the oxidatively damaged form of guanine: 7,8-dihydro-8-oxoguanine (8-oxo-dGTP).</text>
</comment>
<dbReference type="SUPFAM" id="SSF55811">
    <property type="entry name" value="Nudix"/>
    <property type="match status" value="1"/>
</dbReference>
<evidence type="ECO:0000256" key="9">
    <source>
        <dbReference type="ARBA" id="ARBA00022801"/>
    </source>
</evidence>
<dbReference type="Proteomes" id="UP000235682">
    <property type="component" value="Unassembled WGS sequence"/>
</dbReference>
<dbReference type="PANTHER" id="PTHR42944:SF1">
    <property type="entry name" value="ADENINE DNA GLYCOSYLASE"/>
    <property type="match status" value="1"/>
</dbReference>
<keyword evidence="11" id="KW-0411">Iron-sulfur</keyword>
<dbReference type="Pfam" id="PF14815">
    <property type="entry name" value="NUDIX_4"/>
    <property type="match status" value="1"/>
</dbReference>
<dbReference type="EMBL" id="PNHE01000005">
    <property type="protein sequence ID" value="PMC58838.1"/>
    <property type="molecule type" value="Genomic_DNA"/>
</dbReference>
<comment type="catalytic activity">
    <reaction evidence="1 14">
        <text>Hydrolyzes free adenine bases from 7,8-dihydro-8-oxoguanine:adenine mismatched double-stranded DNA, leaving an apurinic site.</text>
        <dbReference type="EC" id="3.2.2.31"/>
    </reaction>
</comment>
<dbReference type="GO" id="GO:0035485">
    <property type="term" value="F:adenine/guanine mispair binding"/>
    <property type="evidence" value="ECO:0007669"/>
    <property type="project" value="TreeGrafter"/>
</dbReference>
<keyword evidence="7" id="KW-0479">Metal-binding</keyword>
<dbReference type="InterPro" id="IPR023170">
    <property type="entry name" value="HhH_base_excis_C"/>
</dbReference>
<evidence type="ECO:0000256" key="11">
    <source>
        <dbReference type="ARBA" id="ARBA00023014"/>
    </source>
</evidence>
<dbReference type="GO" id="GO:0032357">
    <property type="term" value="F:oxidized purine DNA binding"/>
    <property type="evidence" value="ECO:0007669"/>
    <property type="project" value="TreeGrafter"/>
</dbReference>
<dbReference type="GO" id="GO:0006298">
    <property type="term" value="P:mismatch repair"/>
    <property type="evidence" value="ECO:0007669"/>
    <property type="project" value="TreeGrafter"/>
</dbReference>
<evidence type="ECO:0000256" key="5">
    <source>
        <dbReference type="ARBA" id="ARBA00022023"/>
    </source>
</evidence>
<dbReference type="Pfam" id="PF00633">
    <property type="entry name" value="HHH"/>
    <property type="match status" value="1"/>
</dbReference>
<evidence type="ECO:0000256" key="10">
    <source>
        <dbReference type="ARBA" id="ARBA00023004"/>
    </source>
</evidence>
<dbReference type="FunFam" id="1.10.340.30:FF:000002">
    <property type="entry name" value="Adenine DNA glycosylase"/>
    <property type="match status" value="1"/>
</dbReference>
<reference evidence="16 17" key="1">
    <citation type="submission" date="2017-09" db="EMBL/GenBank/DDBJ databases">
        <title>Bacterial strain isolated from the female urinary microbiota.</title>
        <authorList>
            <person name="Thomas-White K."/>
            <person name="Kumar N."/>
            <person name="Forster S."/>
            <person name="Putonti C."/>
            <person name="Lawley T."/>
            <person name="Wolfe A.J."/>
        </authorList>
    </citation>
    <scope>NUCLEOTIDE SEQUENCE [LARGE SCALE GENOMIC DNA]</scope>
    <source>
        <strain evidence="16 17">UMB0852</strain>
    </source>
</reference>
<comment type="cofactor">
    <cofactor evidence="14">
        <name>[4Fe-4S] cluster</name>
        <dbReference type="ChEBI" id="CHEBI:49883"/>
    </cofactor>
    <text evidence="14">Binds 1 [4Fe-4S] cluster.</text>
</comment>
<dbReference type="EC" id="3.2.2.31" evidence="4 14"/>
<dbReference type="NCBIfam" id="TIGR01084">
    <property type="entry name" value="mutY"/>
    <property type="match status" value="1"/>
</dbReference>
<evidence type="ECO:0000256" key="7">
    <source>
        <dbReference type="ARBA" id="ARBA00022723"/>
    </source>
</evidence>
<evidence type="ECO:0000256" key="13">
    <source>
        <dbReference type="ARBA" id="ARBA00023295"/>
    </source>
</evidence>
<comment type="caution">
    <text evidence="16">The sequence shown here is derived from an EMBL/GenBank/DDBJ whole genome shotgun (WGS) entry which is preliminary data.</text>
</comment>
<organism evidence="16 17">
    <name type="scientific">Dolosicoccus paucivorans</name>
    <dbReference type="NCBI Taxonomy" id="84521"/>
    <lineage>
        <taxon>Bacteria</taxon>
        <taxon>Bacillati</taxon>
        <taxon>Bacillota</taxon>
        <taxon>Bacilli</taxon>
        <taxon>Lactobacillales</taxon>
        <taxon>Aerococcaceae</taxon>
        <taxon>Dolosicoccus</taxon>
    </lineage>
</organism>
<dbReference type="RefSeq" id="WP_102227416.1">
    <property type="nucleotide sequence ID" value="NZ_PNFY01000004.1"/>
</dbReference>
<gene>
    <name evidence="16" type="primary">mutY</name>
    <name evidence="16" type="ORF">CJ205_01975</name>
</gene>
<dbReference type="PANTHER" id="PTHR42944">
    <property type="entry name" value="ADENINE DNA GLYCOSYLASE"/>
    <property type="match status" value="1"/>
</dbReference>
<dbReference type="Gene3D" id="1.10.1670.10">
    <property type="entry name" value="Helix-hairpin-Helix base-excision DNA repair enzymes (C-terminal)"/>
    <property type="match status" value="1"/>
</dbReference>
<evidence type="ECO:0000256" key="14">
    <source>
        <dbReference type="RuleBase" id="RU365096"/>
    </source>
</evidence>
<comment type="similarity">
    <text evidence="3 14">Belongs to the Nth/MutY family.</text>
</comment>
<dbReference type="CDD" id="cd03431">
    <property type="entry name" value="NUDIX_DNA_Glycosylase_C-MutY"/>
    <property type="match status" value="1"/>
</dbReference>
<name>A0A2N6SP37_9LACT</name>
<dbReference type="Gene3D" id="1.10.340.30">
    <property type="entry name" value="Hypothetical protein, domain 2"/>
    <property type="match status" value="1"/>
</dbReference>
<feature type="domain" description="HhH-GPD" evidence="15">
    <location>
        <begin position="53"/>
        <end position="204"/>
    </location>
</feature>
<evidence type="ECO:0000256" key="6">
    <source>
        <dbReference type="ARBA" id="ARBA00022485"/>
    </source>
</evidence>
<keyword evidence="10 14" id="KW-0408">Iron</keyword>
<dbReference type="AlphaFoldDB" id="A0A2N6SP37"/>
<evidence type="ECO:0000313" key="17">
    <source>
        <dbReference type="Proteomes" id="UP000235682"/>
    </source>
</evidence>
<dbReference type="InterPro" id="IPR029119">
    <property type="entry name" value="MutY_C"/>
</dbReference>
<dbReference type="GO" id="GO:0034039">
    <property type="term" value="F:8-oxo-7,8-dihydroguanine DNA N-glycosylase activity"/>
    <property type="evidence" value="ECO:0007669"/>
    <property type="project" value="TreeGrafter"/>
</dbReference>
<dbReference type="InterPro" id="IPR005760">
    <property type="entry name" value="A/G_AdeGlyc_MutY"/>
</dbReference>
<dbReference type="InterPro" id="IPR003265">
    <property type="entry name" value="HhH-GPD_domain"/>
</dbReference>
<keyword evidence="12" id="KW-0234">DNA repair</keyword>
<dbReference type="SMART" id="SM00478">
    <property type="entry name" value="ENDO3c"/>
    <property type="match status" value="1"/>
</dbReference>
<keyword evidence="6" id="KW-0004">4Fe-4S</keyword>
<evidence type="ECO:0000256" key="12">
    <source>
        <dbReference type="ARBA" id="ARBA00023204"/>
    </source>
</evidence>
<dbReference type="Pfam" id="PF00730">
    <property type="entry name" value="HhH-GPD"/>
    <property type="match status" value="1"/>
</dbReference>